<name>A0A2X2D296_PSELU</name>
<dbReference type="PRINTS" id="PR00069">
    <property type="entry name" value="ALDKETRDTASE"/>
</dbReference>
<dbReference type="Proteomes" id="UP000626180">
    <property type="component" value="Unassembled WGS sequence"/>
</dbReference>
<gene>
    <name evidence="9" type="ORF">IRZ65_15275</name>
    <name evidence="10" type="ORF">NCTC11842_04806</name>
</gene>
<dbReference type="InterPro" id="IPR023210">
    <property type="entry name" value="NADP_OxRdtase_dom"/>
</dbReference>
<evidence type="ECO:0000313" key="10">
    <source>
        <dbReference type="EMBL" id="SPZ13041.1"/>
    </source>
</evidence>
<keyword evidence="12" id="KW-1185">Reference proteome</keyword>
<sequence length="275" mass="31222">MSSIPSLQLNDGHHIPQFGLGTWKTPNEEAPQLIRSALEMGYRHIDTAAAYNNEEGVGQGIAESGIDRSELFVTTKLWNERQGFDETLKAFDESLSKLKLDYVDLYLIHWPCPKAGKFLDTWKAFLRLREEGRVRSVGVSNFRQEDLEQIILETGVTPVVNQIEVHPLLQQNDLREVNRQKNILTEAWSPLAQGGELLKHPLFQELAKKHGKTPAQVILRWHVELGSIIFPKSTNPERIRENADIFDFSLDSDDMQKIAALDEGKRLGPDPAEFC</sequence>
<feature type="domain" description="NADP-dependent oxidoreductase" evidence="8">
    <location>
        <begin position="18"/>
        <end position="262"/>
    </location>
</feature>
<evidence type="ECO:0000313" key="11">
    <source>
        <dbReference type="Proteomes" id="UP000250443"/>
    </source>
</evidence>
<dbReference type="Proteomes" id="UP000250443">
    <property type="component" value="Unassembled WGS sequence"/>
</dbReference>
<evidence type="ECO:0000256" key="1">
    <source>
        <dbReference type="ARBA" id="ARBA00007905"/>
    </source>
</evidence>
<dbReference type="InterPro" id="IPR020471">
    <property type="entry name" value="AKR"/>
</dbReference>
<dbReference type="PIRSF" id="PIRSF000097">
    <property type="entry name" value="AKR"/>
    <property type="match status" value="1"/>
</dbReference>
<dbReference type="InterPro" id="IPR018170">
    <property type="entry name" value="Aldo/ket_reductase_CS"/>
</dbReference>
<dbReference type="EMBL" id="UAUF01000014">
    <property type="protein sequence ID" value="SPZ13041.1"/>
    <property type="molecule type" value="Genomic_DNA"/>
</dbReference>
<dbReference type="EC" id="1.-.-.-" evidence="10"/>
<dbReference type="Pfam" id="PF00248">
    <property type="entry name" value="Aldo_ket_red"/>
    <property type="match status" value="1"/>
</dbReference>
<feature type="binding site" evidence="6">
    <location>
        <position position="109"/>
    </location>
    <ligand>
        <name>substrate</name>
    </ligand>
</feature>
<dbReference type="EMBL" id="JADMCD010000008">
    <property type="protein sequence ID" value="MBF8642046.1"/>
    <property type="molecule type" value="Genomic_DNA"/>
</dbReference>
<evidence type="ECO:0000256" key="6">
    <source>
        <dbReference type="PIRSR" id="PIRSR000097-2"/>
    </source>
</evidence>
<evidence type="ECO:0000256" key="3">
    <source>
        <dbReference type="ARBA" id="ARBA00023002"/>
    </source>
</evidence>
<evidence type="ECO:0000256" key="5">
    <source>
        <dbReference type="PIRSR" id="PIRSR000097-1"/>
    </source>
</evidence>
<evidence type="ECO:0000313" key="9">
    <source>
        <dbReference type="EMBL" id="MBF8642046.1"/>
    </source>
</evidence>
<feature type="active site" description="Proton donor" evidence="5">
    <location>
        <position position="51"/>
    </location>
</feature>
<organism evidence="10 11">
    <name type="scientific">Pseudomonas luteola</name>
    <dbReference type="NCBI Taxonomy" id="47886"/>
    <lineage>
        <taxon>Bacteria</taxon>
        <taxon>Pseudomonadati</taxon>
        <taxon>Pseudomonadota</taxon>
        <taxon>Gammaproteobacteria</taxon>
        <taxon>Pseudomonadales</taxon>
        <taxon>Pseudomonadaceae</taxon>
        <taxon>Pseudomonas</taxon>
    </lineage>
</organism>
<keyword evidence="3 10" id="KW-0560">Oxidoreductase</keyword>
<dbReference type="PANTHER" id="PTHR43827">
    <property type="entry name" value="2,5-DIKETO-D-GLUCONIC ACID REDUCTASE"/>
    <property type="match status" value="1"/>
</dbReference>
<dbReference type="AlphaFoldDB" id="A0A2X2D296"/>
<dbReference type="PROSITE" id="PS00062">
    <property type="entry name" value="ALDOKETO_REDUCTASE_2"/>
    <property type="match status" value="1"/>
</dbReference>
<evidence type="ECO:0000256" key="4">
    <source>
        <dbReference type="ARBA" id="ARBA00049445"/>
    </source>
</evidence>
<comment type="catalytic activity">
    <reaction evidence="4">
        <text>hydroxyacetone + NADP(+) = methylglyoxal + NADPH + H(+)</text>
        <dbReference type="Rhea" id="RHEA:27986"/>
        <dbReference type="ChEBI" id="CHEBI:15378"/>
        <dbReference type="ChEBI" id="CHEBI:17158"/>
        <dbReference type="ChEBI" id="CHEBI:27957"/>
        <dbReference type="ChEBI" id="CHEBI:57783"/>
        <dbReference type="ChEBI" id="CHEBI:58349"/>
    </reaction>
</comment>
<dbReference type="InterPro" id="IPR036812">
    <property type="entry name" value="NAD(P)_OxRdtase_dom_sf"/>
</dbReference>
<evidence type="ECO:0000313" key="12">
    <source>
        <dbReference type="Proteomes" id="UP000626180"/>
    </source>
</evidence>
<proteinExistence type="inferred from homology"/>
<dbReference type="SUPFAM" id="SSF51430">
    <property type="entry name" value="NAD(P)-linked oxidoreductase"/>
    <property type="match status" value="1"/>
</dbReference>
<dbReference type="GO" id="GO:0016616">
    <property type="term" value="F:oxidoreductase activity, acting on the CH-OH group of donors, NAD or NADP as acceptor"/>
    <property type="evidence" value="ECO:0007669"/>
    <property type="project" value="UniProtKB-ARBA"/>
</dbReference>
<accession>A0A2X2D296</accession>
<dbReference type="PROSITE" id="PS00798">
    <property type="entry name" value="ALDOKETO_REDUCTASE_1"/>
    <property type="match status" value="1"/>
</dbReference>
<feature type="site" description="Lowers pKa of active site Tyr" evidence="7">
    <location>
        <position position="76"/>
    </location>
</feature>
<reference evidence="10 11" key="1">
    <citation type="submission" date="2018-06" db="EMBL/GenBank/DDBJ databases">
        <authorList>
            <consortium name="Pathogen Informatics"/>
            <person name="Doyle S."/>
        </authorList>
    </citation>
    <scope>NUCLEOTIDE SEQUENCE [LARGE SCALE GENOMIC DNA]</scope>
    <source>
        <strain evidence="10 11">NCTC11842</strain>
    </source>
</reference>
<protein>
    <submittedName>
        <fullName evidence="10">Aldo/keto reductase</fullName>
        <ecNumber evidence="10">1.-.-.-</ecNumber>
    </submittedName>
</protein>
<dbReference type="RefSeq" id="WP_010796542.1">
    <property type="nucleotide sequence ID" value="NZ_CP044086.1"/>
</dbReference>
<reference evidence="9 12" key="2">
    <citation type="submission" date="2020-10" db="EMBL/GenBank/DDBJ databases">
        <title>Genome sequences of Pseudomonas isolates.</title>
        <authorList>
            <person name="Wessels L."/>
            <person name="Reich F."/>
            <person name="Hammerl J."/>
        </authorList>
    </citation>
    <scope>NUCLEOTIDE SEQUENCE [LARGE SCALE GENOMIC DNA]</scope>
    <source>
        <strain evidence="9 12">20-MO00624-0</strain>
    </source>
</reference>
<evidence type="ECO:0000259" key="8">
    <source>
        <dbReference type="Pfam" id="PF00248"/>
    </source>
</evidence>
<dbReference type="FunFam" id="3.20.20.100:FF:000002">
    <property type="entry name" value="2,5-diketo-D-gluconic acid reductase A"/>
    <property type="match status" value="1"/>
</dbReference>
<keyword evidence="2" id="KW-0521">NADP</keyword>
<evidence type="ECO:0000256" key="2">
    <source>
        <dbReference type="ARBA" id="ARBA00022857"/>
    </source>
</evidence>
<comment type="similarity">
    <text evidence="1">Belongs to the aldo/keto reductase family.</text>
</comment>
<dbReference type="Gene3D" id="3.20.20.100">
    <property type="entry name" value="NADP-dependent oxidoreductase domain"/>
    <property type="match status" value="1"/>
</dbReference>
<dbReference type="PANTHER" id="PTHR43827:SF3">
    <property type="entry name" value="NADP-DEPENDENT OXIDOREDUCTASE DOMAIN-CONTAINING PROTEIN"/>
    <property type="match status" value="1"/>
</dbReference>
<evidence type="ECO:0000256" key="7">
    <source>
        <dbReference type="PIRSR" id="PIRSR000097-3"/>
    </source>
</evidence>